<dbReference type="EMBL" id="JAFMPP010000002">
    <property type="protein sequence ID" value="MBO0661818.1"/>
    <property type="molecule type" value="Genomic_DNA"/>
</dbReference>
<dbReference type="InterPro" id="IPR025272">
    <property type="entry name" value="SocA_Panacea"/>
</dbReference>
<evidence type="ECO:0000313" key="2">
    <source>
        <dbReference type="EMBL" id="MBO0661818.1"/>
    </source>
</evidence>
<feature type="domain" description="Antitoxin SocA-like Panacea" evidence="1">
    <location>
        <begin position="27"/>
        <end position="119"/>
    </location>
</feature>
<dbReference type="AlphaFoldDB" id="A0A939JRE1"/>
<evidence type="ECO:0000313" key="3">
    <source>
        <dbReference type="Proteomes" id="UP000664122"/>
    </source>
</evidence>
<dbReference type="RefSeq" id="WP_207256503.1">
    <property type="nucleotide sequence ID" value="NZ_JAFMPP010000002.1"/>
</dbReference>
<reference evidence="2" key="1">
    <citation type="submission" date="2021-03" db="EMBL/GenBank/DDBJ databases">
        <title>Whole genome sequence of Jiella sp. CQZ9-1.</title>
        <authorList>
            <person name="Tuo L."/>
        </authorList>
    </citation>
    <scope>NUCLEOTIDE SEQUENCE</scope>
    <source>
        <strain evidence="2">CQZ9-1</strain>
    </source>
</reference>
<proteinExistence type="predicted"/>
<dbReference type="Proteomes" id="UP000664122">
    <property type="component" value="Unassembled WGS sequence"/>
</dbReference>
<evidence type="ECO:0000259" key="1">
    <source>
        <dbReference type="Pfam" id="PF13274"/>
    </source>
</evidence>
<comment type="caution">
    <text evidence="2">The sequence shown here is derived from an EMBL/GenBank/DDBJ whole genome shotgun (WGS) entry which is preliminary data.</text>
</comment>
<organism evidence="2 3">
    <name type="scientific">Jiella flava</name>
    <dbReference type="NCBI Taxonomy" id="2816857"/>
    <lineage>
        <taxon>Bacteria</taxon>
        <taxon>Pseudomonadati</taxon>
        <taxon>Pseudomonadota</taxon>
        <taxon>Alphaproteobacteria</taxon>
        <taxon>Hyphomicrobiales</taxon>
        <taxon>Aurantimonadaceae</taxon>
        <taxon>Jiella</taxon>
    </lineage>
</organism>
<protein>
    <submittedName>
        <fullName evidence="2">DUF4065 domain-containing protein</fullName>
    </submittedName>
</protein>
<dbReference type="Pfam" id="PF13274">
    <property type="entry name" value="SocA_Panacea"/>
    <property type="match status" value="1"/>
</dbReference>
<gene>
    <name evidence="2" type="ORF">J1C48_04455</name>
</gene>
<accession>A0A939JRE1</accession>
<sequence length="151" mass="17130">MYDARFIANWFVSRAASEGKRLTIMQLLKLVYIAHGWHLEMRKAPLVLNKIEAWKYGPVIPDVYAAYRNQGVEITAPLSLPSGQIEPSDRHLLEQIYQIYGSMGAVQLSNLTHEPGGPWDTATRQRGWFAPIPNDLIRAHYESKRAAAKNV</sequence>
<keyword evidence="3" id="KW-1185">Reference proteome</keyword>
<name>A0A939JRE1_9HYPH</name>